<dbReference type="OrthoDB" id="3553147at2759"/>
<evidence type="ECO:0000313" key="2">
    <source>
        <dbReference type="EMBL" id="PMD21173.1"/>
    </source>
</evidence>
<dbReference type="Pfam" id="PF06985">
    <property type="entry name" value="HET"/>
    <property type="match status" value="1"/>
</dbReference>
<protein>
    <recommendedName>
        <fullName evidence="1">Heterokaryon incompatibility domain-containing protein</fullName>
    </recommendedName>
</protein>
<dbReference type="InterPro" id="IPR010730">
    <property type="entry name" value="HET"/>
</dbReference>
<dbReference type="PANTHER" id="PTHR24148">
    <property type="entry name" value="ANKYRIN REPEAT DOMAIN-CONTAINING PROTEIN 39 HOMOLOG-RELATED"/>
    <property type="match status" value="1"/>
</dbReference>
<keyword evidence="3" id="KW-1185">Reference proteome</keyword>
<organism evidence="2 3">
    <name type="scientific">Hyaloscypha hepaticicola</name>
    <dbReference type="NCBI Taxonomy" id="2082293"/>
    <lineage>
        <taxon>Eukaryota</taxon>
        <taxon>Fungi</taxon>
        <taxon>Dikarya</taxon>
        <taxon>Ascomycota</taxon>
        <taxon>Pezizomycotina</taxon>
        <taxon>Leotiomycetes</taxon>
        <taxon>Helotiales</taxon>
        <taxon>Hyaloscyphaceae</taxon>
        <taxon>Hyaloscypha</taxon>
    </lineage>
</organism>
<dbReference type="EMBL" id="KZ613482">
    <property type="protein sequence ID" value="PMD21173.1"/>
    <property type="molecule type" value="Genomic_DNA"/>
</dbReference>
<accession>A0A2J6Q4I7</accession>
<dbReference type="PANTHER" id="PTHR24148:SF73">
    <property type="entry name" value="HET DOMAIN PROTEIN (AFU_ORTHOLOGUE AFUA_8G01020)"/>
    <property type="match status" value="1"/>
</dbReference>
<dbReference type="Proteomes" id="UP000235672">
    <property type="component" value="Unassembled WGS sequence"/>
</dbReference>
<evidence type="ECO:0000313" key="3">
    <source>
        <dbReference type="Proteomes" id="UP000235672"/>
    </source>
</evidence>
<evidence type="ECO:0000259" key="1">
    <source>
        <dbReference type="Pfam" id="PF06985"/>
    </source>
</evidence>
<gene>
    <name evidence="2" type="ORF">NA56DRAFT_572448</name>
</gene>
<dbReference type="STRING" id="1745343.A0A2J6Q4I7"/>
<reference evidence="2 3" key="1">
    <citation type="submission" date="2016-05" db="EMBL/GenBank/DDBJ databases">
        <title>A degradative enzymes factory behind the ericoid mycorrhizal symbiosis.</title>
        <authorList>
            <consortium name="DOE Joint Genome Institute"/>
            <person name="Martino E."/>
            <person name="Morin E."/>
            <person name="Grelet G."/>
            <person name="Kuo A."/>
            <person name="Kohler A."/>
            <person name="Daghino S."/>
            <person name="Barry K."/>
            <person name="Choi C."/>
            <person name="Cichocki N."/>
            <person name="Clum A."/>
            <person name="Copeland A."/>
            <person name="Hainaut M."/>
            <person name="Haridas S."/>
            <person name="Labutti K."/>
            <person name="Lindquist E."/>
            <person name="Lipzen A."/>
            <person name="Khouja H.-R."/>
            <person name="Murat C."/>
            <person name="Ohm R."/>
            <person name="Olson A."/>
            <person name="Spatafora J."/>
            <person name="Veneault-Fourrey C."/>
            <person name="Henrissat B."/>
            <person name="Grigoriev I."/>
            <person name="Martin F."/>
            <person name="Perotto S."/>
        </authorList>
    </citation>
    <scope>NUCLEOTIDE SEQUENCE [LARGE SCALE GENOMIC DNA]</scope>
    <source>
        <strain evidence="2 3">UAMH 7357</strain>
    </source>
</reference>
<feature type="domain" description="Heterokaryon incompatibility" evidence="1">
    <location>
        <begin position="54"/>
        <end position="135"/>
    </location>
</feature>
<sequence>MSTEEVTLFKHKPLNRITRNLQPFRLLEIQPSSDPSSQVECTLHHANLLAKPKFKALSYVWGGQSLKVPILLDSKRYDVTRNCYGALLRLRELGETIVWIDAICIDQGKNSEEKSSQIPLMNYIYPAAKEVIIWL</sequence>
<proteinExistence type="predicted"/>
<feature type="non-terminal residue" evidence="2">
    <location>
        <position position="135"/>
    </location>
</feature>
<name>A0A2J6Q4I7_9HELO</name>
<dbReference type="AlphaFoldDB" id="A0A2J6Q4I7"/>
<dbReference type="InterPro" id="IPR052895">
    <property type="entry name" value="HetReg/Transcr_Mod"/>
</dbReference>